<dbReference type="AlphaFoldDB" id="A0A0A8ZBM6"/>
<accession>A0A0A8ZBM6</accession>
<proteinExistence type="predicted"/>
<protein>
    <submittedName>
        <fullName evidence="1">Uncharacterized protein</fullName>
    </submittedName>
</protein>
<organism evidence="1">
    <name type="scientific">Arundo donax</name>
    <name type="common">Giant reed</name>
    <name type="synonym">Donax arundinaceus</name>
    <dbReference type="NCBI Taxonomy" id="35708"/>
    <lineage>
        <taxon>Eukaryota</taxon>
        <taxon>Viridiplantae</taxon>
        <taxon>Streptophyta</taxon>
        <taxon>Embryophyta</taxon>
        <taxon>Tracheophyta</taxon>
        <taxon>Spermatophyta</taxon>
        <taxon>Magnoliopsida</taxon>
        <taxon>Liliopsida</taxon>
        <taxon>Poales</taxon>
        <taxon>Poaceae</taxon>
        <taxon>PACMAD clade</taxon>
        <taxon>Arundinoideae</taxon>
        <taxon>Arundineae</taxon>
        <taxon>Arundo</taxon>
    </lineage>
</organism>
<sequence>MHMSSKEFYFWYATRDYRLIAYTSSITRWNLAVAVLCREPCLC</sequence>
<reference evidence="1" key="2">
    <citation type="journal article" date="2015" name="Data Brief">
        <title>Shoot transcriptome of the giant reed, Arundo donax.</title>
        <authorList>
            <person name="Barrero R.A."/>
            <person name="Guerrero F.D."/>
            <person name="Moolhuijzen P."/>
            <person name="Goolsby J.A."/>
            <person name="Tidwell J."/>
            <person name="Bellgard S.E."/>
            <person name="Bellgard M.I."/>
        </authorList>
    </citation>
    <scope>NUCLEOTIDE SEQUENCE</scope>
    <source>
        <tissue evidence="1">Shoot tissue taken approximately 20 cm above the soil surface</tissue>
    </source>
</reference>
<reference evidence="1" key="1">
    <citation type="submission" date="2014-09" db="EMBL/GenBank/DDBJ databases">
        <authorList>
            <person name="Magalhaes I.L.F."/>
            <person name="Oliveira U."/>
            <person name="Santos F.R."/>
            <person name="Vidigal T.H.D.A."/>
            <person name="Brescovit A.D."/>
            <person name="Santos A.J."/>
        </authorList>
    </citation>
    <scope>NUCLEOTIDE SEQUENCE</scope>
    <source>
        <tissue evidence="1">Shoot tissue taken approximately 20 cm above the soil surface</tissue>
    </source>
</reference>
<dbReference type="EMBL" id="GBRH01265618">
    <property type="protein sequence ID" value="JAD32277.1"/>
    <property type="molecule type" value="Transcribed_RNA"/>
</dbReference>
<name>A0A0A8ZBM6_ARUDO</name>
<evidence type="ECO:0000313" key="1">
    <source>
        <dbReference type="EMBL" id="JAD32277.1"/>
    </source>
</evidence>